<accession>A0ACC3YHN0</accession>
<reference evidence="1 2" key="1">
    <citation type="journal article" date="2020" name="Phytopathology">
        <title>Genome Sequence Resources of Colletotrichum truncatum, C. plurivorum, C. musicola, and C. sojae: Four Species Pathogenic to Soybean (Glycine max).</title>
        <authorList>
            <person name="Rogerio F."/>
            <person name="Boufleur T.R."/>
            <person name="Ciampi-Guillardi M."/>
            <person name="Sukno S.A."/>
            <person name="Thon M.R."/>
            <person name="Massola Junior N.S."/>
            <person name="Baroncelli R."/>
        </authorList>
    </citation>
    <scope>NUCLEOTIDE SEQUENCE [LARGE SCALE GENOMIC DNA]</scope>
    <source>
        <strain evidence="1 2">CMES1059</strain>
    </source>
</reference>
<evidence type="ECO:0000313" key="2">
    <source>
        <dbReference type="Proteomes" id="UP000805649"/>
    </source>
</evidence>
<dbReference type="EMBL" id="VUJX02000010">
    <property type="protein sequence ID" value="KAL0931381.1"/>
    <property type="molecule type" value="Genomic_DNA"/>
</dbReference>
<dbReference type="Proteomes" id="UP000805649">
    <property type="component" value="Unassembled WGS sequence"/>
</dbReference>
<comment type="caution">
    <text evidence="1">The sequence shown here is derived from an EMBL/GenBank/DDBJ whole genome shotgun (WGS) entry which is preliminary data.</text>
</comment>
<name>A0ACC3YHN0_COLTU</name>
<sequence length="39" mass="4281">MPFKVEMGGIKLRLDFNLTNPAPTTLSTRQAAGEKCKTD</sequence>
<organism evidence="1 2">
    <name type="scientific">Colletotrichum truncatum</name>
    <name type="common">Anthracnose fungus</name>
    <name type="synonym">Colletotrichum capsici</name>
    <dbReference type="NCBI Taxonomy" id="5467"/>
    <lineage>
        <taxon>Eukaryota</taxon>
        <taxon>Fungi</taxon>
        <taxon>Dikarya</taxon>
        <taxon>Ascomycota</taxon>
        <taxon>Pezizomycotina</taxon>
        <taxon>Sordariomycetes</taxon>
        <taxon>Hypocreomycetidae</taxon>
        <taxon>Glomerellales</taxon>
        <taxon>Glomerellaceae</taxon>
        <taxon>Colletotrichum</taxon>
        <taxon>Colletotrichum truncatum species complex</taxon>
    </lineage>
</organism>
<protein>
    <submittedName>
        <fullName evidence="1">Uncharacterized protein</fullName>
    </submittedName>
</protein>
<evidence type="ECO:0000313" key="1">
    <source>
        <dbReference type="EMBL" id="KAL0931381.1"/>
    </source>
</evidence>
<proteinExistence type="predicted"/>
<keyword evidence="2" id="KW-1185">Reference proteome</keyword>
<gene>
    <name evidence="1" type="ORF">CTRU02_214116</name>
</gene>